<sequence>MIRLTIDGQEVTVPEGTMIVDAAAKLGIDVPIYCYHQALGPLGACRMCLVQVEKMPKLVTGCTTAVAEGMVVHTKGDVVEKGRKGVLEFLLINHPLDCPVCDKGGECYLQDYTFEYGPGRGRFQEPKIQKVKDGPINEFVLIDQERCVLCQRCVRYMNEYVGEGQLLLEGRGVETVVTTVNHEPATSVFTGNVIDLCPVGALLSAPYHHKGRPWNIDRQTTICPQCPVGCASKMTTRESHIIRMEGRPIPERDWGFLCDRGRFGYDFGYHPLRVLDSVVHGESLSSAQAMRDTAEWMKETLREYGYGSIGFILGGHFTSEEAYWIKQFAQEVVHSPELATVRNVPGYLPMSLNGTFEDIAQSHTVVFVGVDPYEAVPVVHLKLRDRFKHFPALQVIGVGPRKLTRPTLPGENYIVPSEDEAVLFAQALFTAKEDDPIAQALVQQVKDYPLPVSADVLKAFGESLLNSPYLTLLWDGENPEMEQIFIALRSMRENPTAILPTFGPVNWRGYEWAGIPTRYEAVQDLLMKAKNGEIRMLILWGADLLRDFPDKALAKEALEAVDYVISAQIRPPLDMPYVDALLPVATWGEVEGTYVNMEGRIALASAGVQPPGQSRPTKTYLVGWARLFKQVFGTEDLWDLFDDVAGDLIPRDQDMEQSRVVPITRPASSDDPALWRVIQGEWVFENGLPSEILEPRLTPFIARIHPDEAKILQIPEEGGYVDIITSFGTFTLGVRPDDAIPLRTLWVPRTSHYDWITDLHDVKELRWREEVKSL</sequence>
<dbReference type="InterPro" id="IPR050123">
    <property type="entry name" value="Prok_molybdopt-oxidoreductase"/>
</dbReference>
<dbReference type="Proteomes" id="UP000242705">
    <property type="component" value="Unassembled WGS sequence"/>
</dbReference>
<evidence type="ECO:0000256" key="6">
    <source>
        <dbReference type="ARBA" id="ARBA00022723"/>
    </source>
</evidence>
<dbReference type="CDD" id="cd00207">
    <property type="entry name" value="fer2"/>
    <property type="match status" value="1"/>
</dbReference>
<evidence type="ECO:0000256" key="1">
    <source>
        <dbReference type="ARBA" id="ARBA00001966"/>
    </source>
</evidence>
<dbReference type="PROSITE" id="PS51669">
    <property type="entry name" value="4FE4S_MOW_BIS_MGD"/>
    <property type="match status" value="1"/>
</dbReference>
<dbReference type="Pfam" id="PF22117">
    <property type="entry name" value="Fer4_Nqo3"/>
    <property type="match status" value="1"/>
</dbReference>
<comment type="cofactor">
    <cofactor evidence="11">
        <name>[2Fe-2S] cluster</name>
        <dbReference type="ChEBI" id="CHEBI:190135"/>
    </cofactor>
</comment>
<dbReference type="PROSITE" id="PS51839">
    <property type="entry name" value="4FE4S_HC3"/>
    <property type="match status" value="1"/>
</dbReference>
<dbReference type="InterPro" id="IPR000283">
    <property type="entry name" value="NADH_UbQ_OxRdtase_75kDa_su_CS"/>
</dbReference>
<dbReference type="SUPFAM" id="SSF54292">
    <property type="entry name" value="2Fe-2S ferredoxin-like"/>
    <property type="match status" value="1"/>
</dbReference>
<evidence type="ECO:0000259" key="13">
    <source>
        <dbReference type="PROSITE" id="PS51669"/>
    </source>
</evidence>
<dbReference type="GO" id="GO:0046872">
    <property type="term" value="F:metal ion binding"/>
    <property type="evidence" value="ECO:0007669"/>
    <property type="project" value="UniProtKB-KW"/>
</dbReference>
<evidence type="ECO:0000256" key="3">
    <source>
        <dbReference type="ARBA" id="ARBA00022485"/>
    </source>
</evidence>
<name>A0A2T2WYI2_SULTH</name>
<dbReference type="InterPro" id="IPR001041">
    <property type="entry name" value="2Fe-2S_ferredoxin-type"/>
</dbReference>
<dbReference type="PROSITE" id="PS51085">
    <property type="entry name" value="2FE2S_FER_2"/>
    <property type="match status" value="1"/>
</dbReference>
<evidence type="ECO:0000259" key="12">
    <source>
        <dbReference type="PROSITE" id="PS51085"/>
    </source>
</evidence>
<evidence type="ECO:0000256" key="5">
    <source>
        <dbReference type="ARBA" id="ARBA00022719"/>
    </source>
</evidence>
<dbReference type="InterPro" id="IPR019574">
    <property type="entry name" value="NADH_UbQ_OxRdtase_Gsu_4Fe4S-bd"/>
</dbReference>
<dbReference type="InterPro" id="IPR054351">
    <property type="entry name" value="NADH_UbQ_OxRdtase_ferredoxin"/>
</dbReference>
<gene>
    <name evidence="15" type="ORF">C7B47_08635</name>
</gene>
<dbReference type="EMBL" id="PXYX01000014">
    <property type="protein sequence ID" value="PSR27266.1"/>
    <property type="molecule type" value="Genomic_DNA"/>
</dbReference>
<proteinExistence type="inferred from homology"/>
<evidence type="ECO:0000256" key="7">
    <source>
        <dbReference type="ARBA" id="ARBA00022967"/>
    </source>
</evidence>
<evidence type="ECO:0000259" key="14">
    <source>
        <dbReference type="PROSITE" id="PS51839"/>
    </source>
</evidence>
<evidence type="ECO:0000256" key="9">
    <source>
        <dbReference type="ARBA" id="ARBA00023014"/>
    </source>
</evidence>
<dbReference type="PROSITE" id="PS00643">
    <property type="entry name" value="COMPLEX1_75K_3"/>
    <property type="match status" value="1"/>
</dbReference>
<evidence type="ECO:0000313" key="16">
    <source>
        <dbReference type="Proteomes" id="UP000242705"/>
    </source>
</evidence>
<keyword evidence="8" id="KW-0408">Iron</keyword>
<dbReference type="PANTHER" id="PTHR43105">
    <property type="entry name" value="RESPIRATORY NITRATE REDUCTASE"/>
    <property type="match status" value="1"/>
</dbReference>
<dbReference type="Gene3D" id="3.40.228.10">
    <property type="entry name" value="Dimethylsulfoxide Reductase, domain 2"/>
    <property type="match status" value="1"/>
</dbReference>
<keyword evidence="10" id="KW-0520">NAD</keyword>
<reference evidence="15 16" key="1">
    <citation type="journal article" date="2014" name="BMC Genomics">
        <title>Comparison of environmental and isolate Sulfobacillus genomes reveals diverse carbon, sulfur, nitrogen, and hydrogen metabolisms.</title>
        <authorList>
            <person name="Justice N.B."/>
            <person name="Norman A."/>
            <person name="Brown C.T."/>
            <person name="Singh A."/>
            <person name="Thomas B.C."/>
            <person name="Banfield J.F."/>
        </authorList>
    </citation>
    <scope>NUCLEOTIDE SEQUENCE [LARGE SCALE GENOMIC DNA]</scope>
    <source>
        <strain evidence="15">AMDSBA5</strain>
    </source>
</reference>
<dbReference type="GO" id="GO:0051537">
    <property type="term" value="F:2 iron, 2 sulfur cluster binding"/>
    <property type="evidence" value="ECO:0007669"/>
    <property type="project" value="UniProtKB-KW"/>
</dbReference>
<dbReference type="Gene3D" id="2.20.25.90">
    <property type="entry name" value="ADC-like domains"/>
    <property type="match status" value="1"/>
</dbReference>
<keyword evidence="6" id="KW-0479">Metal-binding</keyword>
<dbReference type="InterPro" id="IPR006656">
    <property type="entry name" value="Mopterin_OxRdtase"/>
</dbReference>
<dbReference type="GO" id="GO:0048038">
    <property type="term" value="F:quinone binding"/>
    <property type="evidence" value="ECO:0007669"/>
    <property type="project" value="UniProtKB-KW"/>
</dbReference>
<dbReference type="SMART" id="SM00929">
    <property type="entry name" value="NADH-G_4Fe-4S_3"/>
    <property type="match status" value="1"/>
</dbReference>
<dbReference type="SUPFAM" id="SSF54862">
    <property type="entry name" value="4Fe-4S ferredoxins"/>
    <property type="match status" value="1"/>
</dbReference>
<dbReference type="InterPro" id="IPR036010">
    <property type="entry name" value="2Fe-2S_ferredoxin-like_sf"/>
</dbReference>
<dbReference type="GO" id="GO:0016491">
    <property type="term" value="F:oxidoreductase activity"/>
    <property type="evidence" value="ECO:0007669"/>
    <property type="project" value="InterPro"/>
</dbReference>
<protein>
    <submittedName>
        <fullName evidence="15">NADH-quinone oxidoreductase subunit G</fullName>
    </submittedName>
</protein>
<keyword evidence="9" id="KW-0411">Iron-sulfur</keyword>
<dbReference type="AlphaFoldDB" id="A0A2T2WYI2"/>
<dbReference type="Pfam" id="PF04879">
    <property type="entry name" value="Molybdop_Fe4S4"/>
    <property type="match status" value="1"/>
</dbReference>
<dbReference type="PANTHER" id="PTHR43105:SF10">
    <property type="entry name" value="NADH-QUINONE OXIDOREDUCTASE SUBUNIT G"/>
    <property type="match status" value="1"/>
</dbReference>
<evidence type="ECO:0000256" key="11">
    <source>
        <dbReference type="ARBA" id="ARBA00034078"/>
    </source>
</evidence>
<dbReference type="GO" id="GO:0016020">
    <property type="term" value="C:membrane"/>
    <property type="evidence" value="ECO:0007669"/>
    <property type="project" value="InterPro"/>
</dbReference>
<dbReference type="PROSITE" id="PS00642">
    <property type="entry name" value="COMPLEX1_75K_2"/>
    <property type="match status" value="1"/>
</dbReference>
<keyword evidence="4" id="KW-0001">2Fe-2S</keyword>
<comment type="cofactor">
    <cofactor evidence="1">
        <name>[4Fe-4S] cluster</name>
        <dbReference type="ChEBI" id="CHEBI:49883"/>
    </cofactor>
</comment>
<evidence type="ECO:0000256" key="2">
    <source>
        <dbReference type="ARBA" id="ARBA00005404"/>
    </source>
</evidence>
<keyword evidence="3" id="KW-0004">4Fe-4S</keyword>
<dbReference type="GO" id="GO:0008137">
    <property type="term" value="F:NADH dehydrogenase (ubiquinone) activity"/>
    <property type="evidence" value="ECO:0007669"/>
    <property type="project" value="InterPro"/>
</dbReference>
<dbReference type="Gene3D" id="3.10.20.740">
    <property type="match status" value="1"/>
</dbReference>
<dbReference type="SMART" id="SM00926">
    <property type="entry name" value="Molybdop_Fe4S4"/>
    <property type="match status" value="1"/>
</dbReference>
<keyword evidence="7" id="KW-1278">Translocase</keyword>
<feature type="domain" description="4Fe-4S Mo/W bis-MGD-type" evidence="13">
    <location>
        <begin position="216"/>
        <end position="272"/>
    </location>
</feature>
<dbReference type="SUPFAM" id="SSF53706">
    <property type="entry name" value="Formate dehydrogenase/DMSO reductase, domains 1-3"/>
    <property type="match status" value="1"/>
</dbReference>
<dbReference type="Gene3D" id="3.30.70.20">
    <property type="match status" value="1"/>
</dbReference>
<dbReference type="Pfam" id="PF00384">
    <property type="entry name" value="Molybdopterin"/>
    <property type="match status" value="2"/>
</dbReference>
<evidence type="ECO:0000313" key="15">
    <source>
        <dbReference type="EMBL" id="PSR27266.1"/>
    </source>
</evidence>
<dbReference type="GO" id="GO:0042773">
    <property type="term" value="P:ATP synthesis coupled electron transport"/>
    <property type="evidence" value="ECO:0007669"/>
    <property type="project" value="InterPro"/>
</dbReference>
<dbReference type="GO" id="GO:0051539">
    <property type="term" value="F:4 iron, 4 sulfur cluster binding"/>
    <property type="evidence" value="ECO:0007669"/>
    <property type="project" value="UniProtKB-KW"/>
</dbReference>
<comment type="caution">
    <text evidence="15">The sequence shown here is derived from an EMBL/GenBank/DDBJ whole genome shotgun (WGS) entry which is preliminary data.</text>
</comment>
<dbReference type="Gene3D" id="3.40.50.740">
    <property type="match status" value="2"/>
</dbReference>
<keyword evidence="5" id="KW-0874">Quinone</keyword>
<dbReference type="PROSITE" id="PS00641">
    <property type="entry name" value="COMPLEX1_75K_1"/>
    <property type="match status" value="1"/>
</dbReference>
<feature type="domain" description="2Fe-2S ferredoxin-type" evidence="12">
    <location>
        <begin position="1"/>
        <end position="78"/>
    </location>
</feature>
<dbReference type="InterPro" id="IPR006963">
    <property type="entry name" value="Mopterin_OxRdtase_4Fe-4S_dom"/>
</dbReference>
<evidence type="ECO:0000256" key="10">
    <source>
        <dbReference type="ARBA" id="ARBA00023027"/>
    </source>
</evidence>
<dbReference type="Pfam" id="PF10588">
    <property type="entry name" value="NADH-G_4Fe-4S_3"/>
    <property type="match status" value="1"/>
</dbReference>
<dbReference type="CDD" id="cd00368">
    <property type="entry name" value="Molybdopterin-Binding"/>
    <property type="match status" value="1"/>
</dbReference>
<comment type="similarity">
    <text evidence="2">Belongs to the complex I 75 kDa subunit family.</text>
</comment>
<accession>A0A2T2WYI2</accession>
<feature type="domain" description="4Fe-4S His(Cys)3-ligated-type" evidence="14">
    <location>
        <begin position="78"/>
        <end position="117"/>
    </location>
</feature>
<organism evidence="15 16">
    <name type="scientific">Sulfobacillus thermosulfidooxidans</name>
    <dbReference type="NCBI Taxonomy" id="28034"/>
    <lineage>
        <taxon>Bacteria</taxon>
        <taxon>Bacillati</taxon>
        <taxon>Bacillota</taxon>
        <taxon>Clostridia</taxon>
        <taxon>Eubacteriales</taxon>
        <taxon>Clostridiales Family XVII. Incertae Sedis</taxon>
        <taxon>Sulfobacillus</taxon>
    </lineage>
</organism>
<evidence type="ECO:0000256" key="4">
    <source>
        <dbReference type="ARBA" id="ARBA00022714"/>
    </source>
</evidence>
<dbReference type="Pfam" id="PF13510">
    <property type="entry name" value="Fer2_4"/>
    <property type="match status" value="1"/>
</dbReference>
<evidence type="ECO:0000256" key="8">
    <source>
        <dbReference type="ARBA" id="ARBA00023004"/>
    </source>
</evidence>
<dbReference type="FunFam" id="3.10.20.740:FF:000001">
    <property type="entry name" value="NADH-quinone oxidoreductase subunit G"/>
    <property type="match status" value="1"/>
</dbReference>